<comment type="caution">
    <text evidence="15">The sequence shown here is derived from an EMBL/GenBank/DDBJ whole genome shotgun (WGS) entry which is preliminary data.</text>
</comment>
<evidence type="ECO:0000256" key="1">
    <source>
        <dbReference type="ARBA" id="ARBA00004447"/>
    </source>
</evidence>
<dbReference type="InterPro" id="IPR038578">
    <property type="entry name" value="GT29-like_sf"/>
</dbReference>
<comment type="similarity">
    <text evidence="2">Belongs to the glycosyltransferase 29 family.</text>
</comment>
<accession>A0A0M0JRC0</accession>
<dbReference type="PANTHER" id="PTHR46059:SF1">
    <property type="entry name" value="BETA-GALACTOSIDE ALPHA-2,6-SIALYLTRANSFERASE"/>
    <property type="match status" value="1"/>
</dbReference>
<keyword evidence="16" id="KW-1185">Reference proteome</keyword>
<gene>
    <name evidence="15" type="ORF">Ctob_015069</name>
</gene>
<keyword evidence="11" id="KW-0325">Glycoprotein</keyword>
<reference evidence="16" key="1">
    <citation type="journal article" date="2015" name="PLoS Genet.">
        <title>Genome Sequence and Transcriptome Analyses of Chrysochromulina tobin: Metabolic Tools for Enhanced Algal Fitness in the Prominent Order Prymnesiales (Haptophyceae).</title>
        <authorList>
            <person name="Hovde B.T."/>
            <person name="Deodato C.R."/>
            <person name="Hunsperger H.M."/>
            <person name="Ryken S.A."/>
            <person name="Yost W."/>
            <person name="Jha R.K."/>
            <person name="Patterson J."/>
            <person name="Monnat R.J. Jr."/>
            <person name="Barlow S.B."/>
            <person name="Starkenburg S.R."/>
            <person name="Cattolico R.A."/>
        </authorList>
    </citation>
    <scope>NUCLEOTIDE SEQUENCE</scope>
    <source>
        <strain evidence="16">CCMP291</strain>
    </source>
</reference>
<keyword evidence="4" id="KW-0808">Transferase</keyword>
<comment type="catalytic activity">
    <reaction evidence="12">
        <text>a beta-D-galactoside + CMP-N-acetyl-beta-neuraminate = an N-acetyl-alpha-neuraminyl-(2-&gt;6)-beta-D-galactosyl derivative + CMP + H(+)</text>
        <dbReference type="Rhea" id="RHEA:52104"/>
        <dbReference type="ChEBI" id="CHEBI:15378"/>
        <dbReference type="ChEBI" id="CHEBI:28034"/>
        <dbReference type="ChEBI" id="CHEBI:57812"/>
        <dbReference type="ChEBI" id="CHEBI:60377"/>
        <dbReference type="ChEBI" id="CHEBI:136398"/>
        <dbReference type="EC" id="2.4.3.1"/>
    </reaction>
</comment>
<feature type="compositionally biased region" description="Basic and acidic residues" evidence="14">
    <location>
        <begin position="1"/>
        <end position="10"/>
    </location>
</feature>
<dbReference type="EC" id="2.4.3.1" evidence="13"/>
<evidence type="ECO:0000256" key="8">
    <source>
        <dbReference type="ARBA" id="ARBA00023034"/>
    </source>
</evidence>
<organism evidence="15 16">
    <name type="scientific">Chrysochromulina tobinii</name>
    <dbReference type="NCBI Taxonomy" id="1460289"/>
    <lineage>
        <taxon>Eukaryota</taxon>
        <taxon>Haptista</taxon>
        <taxon>Haptophyta</taxon>
        <taxon>Prymnesiophyceae</taxon>
        <taxon>Prymnesiales</taxon>
        <taxon>Chrysochromulinaceae</taxon>
        <taxon>Chrysochromulina</taxon>
    </lineage>
</organism>
<name>A0A0M0JRC0_9EUKA</name>
<protein>
    <recommendedName>
        <fullName evidence="13">beta-galactoside alpha-(2,6)-sialyltransferase</fullName>
        <ecNumber evidence="13">2.4.3.1</ecNumber>
    </recommendedName>
</protein>
<dbReference type="OrthoDB" id="10264956at2759"/>
<evidence type="ECO:0000313" key="15">
    <source>
        <dbReference type="EMBL" id="KOO28808.1"/>
    </source>
</evidence>
<evidence type="ECO:0000256" key="11">
    <source>
        <dbReference type="ARBA" id="ARBA00023180"/>
    </source>
</evidence>
<evidence type="ECO:0000256" key="7">
    <source>
        <dbReference type="ARBA" id="ARBA00022989"/>
    </source>
</evidence>
<evidence type="ECO:0000256" key="5">
    <source>
        <dbReference type="ARBA" id="ARBA00022692"/>
    </source>
</evidence>
<dbReference type="Pfam" id="PF00777">
    <property type="entry name" value="Glyco_transf_29"/>
    <property type="match status" value="1"/>
</dbReference>
<evidence type="ECO:0000256" key="10">
    <source>
        <dbReference type="ARBA" id="ARBA00023157"/>
    </source>
</evidence>
<dbReference type="GO" id="GO:0032580">
    <property type="term" value="C:Golgi cisterna membrane"/>
    <property type="evidence" value="ECO:0007669"/>
    <property type="project" value="UniProtKB-SubCell"/>
</dbReference>
<evidence type="ECO:0000256" key="3">
    <source>
        <dbReference type="ARBA" id="ARBA00022676"/>
    </source>
</evidence>
<dbReference type="Proteomes" id="UP000037460">
    <property type="component" value="Unassembled WGS sequence"/>
</dbReference>
<evidence type="ECO:0000256" key="14">
    <source>
        <dbReference type="SAM" id="MobiDB-lite"/>
    </source>
</evidence>
<evidence type="ECO:0000256" key="4">
    <source>
        <dbReference type="ARBA" id="ARBA00022679"/>
    </source>
</evidence>
<keyword evidence="7" id="KW-1133">Transmembrane helix</keyword>
<sequence length="319" mass="34961">MVPHVRRDGPLVRAVPHGGKHGGALGTRYQPQRVRERELIDELTAPIFIAAERPRKLTSEVAPFGMRMGGKSEDDMVSSIRRSGALRGTHHGASIDAHTAVIRINAAPTHKHEAAVGRRTTWRVHNSEKPFMLAANDVPELQLVICHMAWLGSCQHQAFSGAYGTTIAYINPRFYSQLFELLGRPRDKQSPSTGLLAIAIALGTCRHYWECTAWEDESKYYDPLHTFHDWQAEERLRQLWLEAGLVSLGTEAVATEAAGGGIDDVGARNASEAVRRRVLGRTVTGGNATAAESKPRISKGKIKKVMRHWTSAGPAEAGG</sequence>
<evidence type="ECO:0000256" key="13">
    <source>
        <dbReference type="ARBA" id="ARBA00034329"/>
    </source>
</evidence>
<dbReference type="PANTHER" id="PTHR46059">
    <property type="entry name" value="BETA-GALACTOSIDE ALPHA-2,6-SIALYLTRANSFERASE"/>
    <property type="match status" value="1"/>
</dbReference>
<proteinExistence type="inferred from homology"/>
<keyword evidence="6" id="KW-0735">Signal-anchor</keyword>
<dbReference type="GO" id="GO:0003835">
    <property type="term" value="F:beta-galactoside alpha-2,6-sialyltransferase activity"/>
    <property type="evidence" value="ECO:0007669"/>
    <property type="project" value="UniProtKB-EC"/>
</dbReference>
<keyword evidence="8" id="KW-0333">Golgi apparatus</keyword>
<evidence type="ECO:0000313" key="16">
    <source>
        <dbReference type="Proteomes" id="UP000037460"/>
    </source>
</evidence>
<dbReference type="EMBL" id="JWZX01002511">
    <property type="protein sequence ID" value="KOO28808.1"/>
    <property type="molecule type" value="Genomic_DNA"/>
</dbReference>
<keyword evidence="5" id="KW-0812">Transmembrane</keyword>
<dbReference type="Gene3D" id="3.90.1480.20">
    <property type="entry name" value="Glycosyl transferase family 29"/>
    <property type="match status" value="1"/>
</dbReference>
<dbReference type="InterPro" id="IPR001675">
    <property type="entry name" value="Glyco_trans_29"/>
</dbReference>
<comment type="subcellular location">
    <subcellularLocation>
        <location evidence="1">Golgi apparatus</location>
        <location evidence="1">Golgi stack membrane</location>
        <topology evidence="1">Single-pass type II membrane protein</topology>
    </subcellularLocation>
</comment>
<keyword evidence="10" id="KW-1015">Disulfide bond</keyword>
<evidence type="ECO:0000256" key="9">
    <source>
        <dbReference type="ARBA" id="ARBA00023136"/>
    </source>
</evidence>
<dbReference type="AlphaFoldDB" id="A0A0M0JRC0"/>
<evidence type="ECO:0000256" key="6">
    <source>
        <dbReference type="ARBA" id="ARBA00022968"/>
    </source>
</evidence>
<keyword evidence="9" id="KW-0472">Membrane</keyword>
<evidence type="ECO:0000256" key="12">
    <source>
        <dbReference type="ARBA" id="ARBA00034249"/>
    </source>
</evidence>
<feature type="region of interest" description="Disordered" evidence="14">
    <location>
        <begin position="1"/>
        <end position="29"/>
    </location>
</feature>
<keyword evidence="3" id="KW-0328">Glycosyltransferase</keyword>
<evidence type="ECO:0000256" key="2">
    <source>
        <dbReference type="ARBA" id="ARBA00006003"/>
    </source>
</evidence>